<evidence type="ECO:0008006" key="4">
    <source>
        <dbReference type="Google" id="ProtNLM"/>
    </source>
</evidence>
<organism evidence="2 3">
    <name type="scientific">Paraburkholderia haematera</name>
    <dbReference type="NCBI Taxonomy" id="2793077"/>
    <lineage>
        <taxon>Bacteria</taxon>
        <taxon>Pseudomonadati</taxon>
        <taxon>Pseudomonadota</taxon>
        <taxon>Betaproteobacteria</taxon>
        <taxon>Burkholderiales</taxon>
        <taxon>Burkholderiaceae</taxon>
        <taxon>Paraburkholderia</taxon>
    </lineage>
</organism>
<keyword evidence="1" id="KW-0732">Signal</keyword>
<gene>
    <name evidence="2" type="ORF">R69888_02562</name>
</gene>
<dbReference type="Proteomes" id="UP000672526">
    <property type="component" value="Unassembled WGS sequence"/>
</dbReference>
<evidence type="ECO:0000313" key="2">
    <source>
        <dbReference type="EMBL" id="CAE6742057.1"/>
    </source>
</evidence>
<accession>A0ABN7LEU3</accession>
<reference evidence="2 3" key="1">
    <citation type="submission" date="2021-02" db="EMBL/GenBank/DDBJ databases">
        <authorList>
            <person name="Vanwijnsberghe S."/>
        </authorList>
    </citation>
    <scope>NUCLEOTIDE SEQUENCE [LARGE SCALE GENOMIC DNA]</scope>
    <source>
        <strain evidence="2 3">LMG 31837</strain>
    </source>
</reference>
<sequence>MRKHLNMRIKSLVFVPSVLMAFGCASASAEDVPQTMQTKVFSEKCGLTLTFPAQLLADGQGTQISCVGSYEAIGGTLLSLAPIDSGVHDSNWLERIPMLHIRRVSIDEIIKNNKENIFHASPAGKMVVAASAPTECKLKSTTKIAKIYGVNWHGRLAEDSYKPNNKDGATPEYCEQYSEANRRVRMVIGNSKFSATMAQYCLTKDPENFDLDIGLSYDLFLQIIKAIRFSDQ</sequence>
<feature type="signal peptide" evidence="1">
    <location>
        <begin position="1"/>
        <end position="29"/>
    </location>
</feature>
<dbReference type="EMBL" id="CAJNBK010000005">
    <property type="protein sequence ID" value="CAE6742057.1"/>
    <property type="molecule type" value="Genomic_DNA"/>
</dbReference>
<evidence type="ECO:0000313" key="3">
    <source>
        <dbReference type="Proteomes" id="UP000672526"/>
    </source>
</evidence>
<comment type="caution">
    <text evidence="2">The sequence shown here is derived from an EMBL/GenBank/DDBJ whole genome shotgun (WGS) entry which is preliminary data.</text>
</comment>
<protein>
    <recommendedName>
        <fullName evidence="4">Lipoprotein</fullName>
    </recommendedName>
</protein>
<proteinExistence type="predicted"/>
<name>A0ABN7LEU3_9BURK</name>
<dbReference type="PROSITE" id="PS51257">
    <property type="entry name" value="PROKAR_LIPOPROTEIN"/>
    <property type="match status" value="1"/>
</dbReference>
<keyword evidence="3" id="KW-1185">Reference proteome</keyword>
<evidence type="ECO:0000256" key="1">
    <source>
        <dbReference type="SAM" id="SignalP"/>
    </source>
</evidence>
<feature type="chain" id="PRO_5047475863" description="Lipoprotein" evidence="1">
    <location>
        <begin position="30"/>
        <end position="232"/>
    </location>
</feature>